<gene>
    <name evidence="6" type="ORF">H8E80_02350</name>
</gene>
<accession>A0A8J6N457</accession>
<dbReference type="GO" id="GO:0046872">
    <property type="term" value="F:metal ion binding"/>
    <property type="evidence" value="ECO:0007669"/>
    <property type="project" value="UniProtKB-KW"/>
</dbReference>
<evidence type="ECO:0000256" key="1">
    <source>
        <dbReference type="ARBA" id="ARBA00022723"/>
    </source>
</evidence>
<keyword evidence="2" id="KW-0560">Oxidoreductase</keyword>
<evidence type="ECO:0000256" key="3">
    <source>
        <dbReference type="ARBA" id="ARBA00023004"/>
    </source>
</evidence>
<sequence length="139" mass="15745">MNDVNQPDIVAFCCHYTAYACSQDLQNLPQLGFPENVRLEILPCSGRISITRLLKAFEQGADGIYVAGCKDDTCHNVRGSQIAKKRVDYVKDVFDQLNIEPERIEMYMISREPNRGFIEVAEEMTMRIKKLGSSPLKGK</sequence>
<keyword evidence="1" id="KW-0479">Metal-binding</keyword>
<evidence type="ECO:0000256" key="2">
    <source>
        <dbReference type="ARBA" id="ARBA00023002"/>
    </source>
</evidence>
<evidence type="ECO:0000313" key="6">
    <source>
        <dbReference type="EMBL" id="MBC8198878.1"/>
    </source>
</evidence>
<keyword evidence="3" id="KW-0408">Iron</keyword>
<evidence type="ECO:0000259" key="5">
    <source>
        <dbReference type="Pfam" id="PF02662"/>
    </source>
</evidence>
<evidence type="ECO:0000313" key="7">
    <source>
        <dbReference type="Proteomes" id="UP000603545"/>
    </source>
</evidence>
<name>A0A8J6N457_9BACT</name>
<dbReference type="GO" id="GO:0016491">
    <property type="term" value="F:oxidoreductase activity"/>
    <property type="evidence" value="ECO:0007669"/>
    <property type="project" value="UniProtKB-KW"/>
</dbReference>
<reference evidence="6 7" key="1">
    <citation type="submission" date="2020-08" db="EMBL/GenBank/DDBJ databases">
        <title>Bridging the membrane lipid divide: bacteria of the FCB group superphylum have the potential to synthesize archaeal ether lipids.</title>
        <authorList>
            <person name="Villanueva L."/>
            <person name="Von Meijenfeldt F.A.B."/>
            <person name="Westbye A.B."/>
            <person name="Yadav S."/>
            <person name="Hopmans E.C."/>
            <person name="Dutilh B.E."/>
            <person name="Sinninghe Damste J.S."/>
        </authorList>
    </citation>
    <scope>NUCLEOTIDE SEQUENCE [LARGE SCALE GENOMIC DNA]</scope>
    <source>
        <strain evidence="6">NIOZ-UU82</strain>
    </source>
</reference>
<dbReference type="Pfam" id="PF02662">
    <property type="entry name" value="FlpD"/>
    <property type="match status" value="1"/>
</dbReference>
<proteinExistence type="predicted"/>
<keyword evidence="4" id="KW-0411">Iron-sulfur</keyword>
<feature type="domain" description="F420-non-reducing hydrogenase iron-sulfur subunit D" evidence="5">
    <location>
        <begin position="9"/>
        <end position="132"/>
    </location>
</feature>
<dbReference type="EMBL" id="JACNLL010000026">
    <property type="protein sequence ID" value="MBC8198878.1"/>
    <property type="molecule type" value="Genomic_DNA"/>
</dbReference>
<protein>
    <submittedName>
        <fullName evidence="6">Hydrogenase iron-sulfur subunit</fullName>
    </submittedName>
</protein>
<organism evidence="6 7">
    <name type="scientific">Candidatus Desulfaltia bathyphila</name>
    <dbReference type="NCBI Taxonomy" id="2841697"/>
    <lineage>
        <taxon>Bacteria</taxon>
        <taxon>Pseudomonadati</taxon>
        <taxon>Thermodesulfobacteriota</taxon>
        <taxon>Desulfobacteria</taxon>
        <taxon>Desulfobacterales</taxon>
        <taxon>Desulfobacterales incertae sedis</taxon>
        <taxon>Candidatus Desulfaltia</taxon>
    </lineage>
</organism>
<evidence type="ECO:0000256" key="4">
    <source>
        <dbReference type="ARBA" id="ARBA00023014"/>
    </source>
</evidence>
<dbReference type="Proteomes" id="UP000603545">
    <property type="component" value="Unassembled WGS sequence"/>
</dbReference>
<dbReference type="AlphaFoldDB" id="A0A8J6N457"/>
<comment type="caution">
    <text evidence="6">The sequence shown here is derived from an EMBL/GenBank/DDBJ whole genome shotgun (WGS) entry which is preliminary data.</text>
</comment>
<dbReference type="GO" id="GO:0051536">
    <property type="term" value="F:iron-sulfur cluster binding"/>
    <property type="evidence" value="ECO:0007669"/>
    <property type="project" value="UniProtKB-KW"/>
</dbReference>
<dbReference type="InterPro" id="IPR003813">
    <property type="entry name" value="MvhD/FlpD"/>
</dbReference>